<dbReference type="SUPFAM" id="SSF50494">
    <property type="entry name" value="Trypsin-like serine proteases"/>
    <property type="match status" value="1"/>
</dbReference>
<evidence type="ECO:0000256" key="2">
    <source>
        <dbReference type="ARBA" id="ARBA00022670"/>
    </source>
</evidence>
<dbReference type="Gramene" id="EFJ26350">
    <property type="protein sequence ID" value="EFJ26350"/>
    <property type="gene ID" value="SELMODRAFT_97403"/>
</dbReference>
<proteinExistence type="inferred from homology"/>
<dbReference type="InParanoid" id="D8RMJ7"/>
<dbReference type="Proteomes" id="UP000001514">
    <property type="component" value="Unassembled WGS sequence"/>
</dbReference>
<dbReference type="GO" id="GO:0008233">
    <property type="term" value="F:peptidase activity"/>
    <property type="evidence" value="ECO:0000318"/>
    <property type="project" value="GO_Central"/>
</dbReference>
<dbReference type="InterPro" id="IPR051201">
    <property type="entry name" value="Chloro_Bact_Ser_Proteases"/>
</dbReference>
<dbReference type="InterPro" id="IPR009003">
    <property type="entry name" value="Peptidase_S1_PA"/>
</dbReference>
<keyword evidence="2" id="KW-0645">Protease</keyword>
<evidence type="ECO:0000256" key="1">
    <source>
        <dbReference type="ARBA" id="ARBA00010541"/>
    </source>
</evidence>
<evidence type="ECO:0000256" key="3">
    <source>
        <dbReference type="ARBA" id="ARBA00022801"/>
    </source>
</evidence>
<evidence type="ECO:0000313" key="4">
    <source>
        <dbReference type="EMBL" id="EFJ26350.1"/>
    </source>
</evidence>
<gene>
    <name evidence="4" type="ORF">SELMODRAFT_97403</name>
</gene>
<dbReference type="HOGENOM" id="CLU_020120_7_2_1"/>
<dbReference type="InterPro" id="IPR043504">
    <property type="entry name" value="Peptidase_S1_PA_chymotrypsin"/>
</dbReference>
<dbReference type="PANTHER" id="PTHR43343:SF6">
    <property type="entry name" value="PROTEASE DO-LIKE 5, CHLOROPLASTIC ISOFORM X1"/>
    <property type="match status" value="1"/>
</dbReference>
<reference evidence="4 5" key="1">
    <citation type="journal article" date="2011" name="Science">
        <title>The Selaginella genome identifies genetic changes associated with the evolution of vascular plants.</title>
        <authorList>
            <person name="Banks J.A."/>
            <person name="Nishiyama T."/>
            <person name="Hasebe M."/>
            <person name="Bowman J.L."/>
            <person name="Gribskov M."/>
            <person name="dePamphilis C."/>
            <person name="Albert V.A."/>
            <person name="Aono N."/>
            <person name="Aoyama T."/>
            <person name="Ambrose B.A."/>
            <person name="Ashton N.W."/>
            <person name="Axtell M.J."/>
            <person name="Barker E."/>
            <person name="Barker M.S."/>
            <person name="Bennetzen J.L."/>
            <person name="Bonawitz N.D."/>
            <person name="Chapple C."/>
            <person name="Cheng C."/>
            <person name="Correa L.G."/>
            <person name="Dacre M."/>
            <person name="DeBarry J."/>
            <person name="Dreyer I."/>
            <person name="Elias M."/>
            <person name="Engstrom E.M."/>
            <person name="Estelle M."/>
            <person name="Feng L."/>
            <person name="Finet C."/>
            <person name="Floyd S.K."/>
            <person name="Frommer W.B."/>
            <person name="Fujita T."/>
            <person name="Gramzow L."/>
            <person name="Gutensohn M."/>
            <person name="Harholt J."/>
            <person name="Hattori M."/>
            <person name="Heyl A."/>
            <person name="Hirai T."/>
            <person name="Hiwatashi Y."/>
            <person name="Ishikawa M."/>
            <person name="Iwata M."/>
            <person name="Karol K.G."/>
            <person name="Koehler B."/>
            <person name="Kolukisaoglu U."/>
            <person name="Kubo M."/>
            <person name="Kurata T."/>
            <person name="Lalonde S."/>
            <person name="Li K."/>
            <person name="Li Y."/>
            <person name="Litt A."/>
            <person name="Lyons E."/>
            <person name="Manning G."/>
            <person name="Maruyama T."/>
            <person name="Michael T.P."/>
            <person name="Mikami K."/>
            <person name="Miyazaki S."/>
            <person name="Morinaga S."/>
            <person name="Murata T."/>
            <person name="Mueller-Roeber B."/>
            <person name="Nelson D.R."/>
            <person name="Obara M."/>
            <person name="Oguri Y."/>
            <person name="Olmstead R.G."/>
            <person name="Onodera N."/>
            <person name="Petersen B.L."/>
            <person name="Pils B."/>
            <person name="Prigge M."/>
            <person name="Rensing S.A."/>
            <person name="Riano-Pachon D.M."/>
            <person name="Roberts A.W."/>
            <person name="Sato Y."/>
            <person name="Scheller H.V."/>
            <person name="Schulz B."/>
            <person name="Schulz C."/>
            <person name="Shakirov E.V."/>
            <person name="Shibagaki N."/>
            <person name="Shinohara N."/>
            <person name="Shippen D.E."/>
            <person name="Soerensen I."/>
            <person name="Sotooka R."/>
            <person name="Sugimoto N."/>
            <person name="Sugita M."/>
            <person name="Sumikawa N."/>
            <person name="Tanurdzic M."/>
            <person name="Theissen G."/>
            <person name="Ulvskov P."/>
            <person name="Wakazuki S."/>
            <person name="Weng J.K."/>
            <person name="Willats W.W."/>
            <person name="Wipf D."/>
            <person name="Wolf P.G."/>
            <person name="Yang L."/>
            <person name="Zimmer A.D."/>
            <person name="Zhu Q."/>
            <person name="Mitros T."/>
            <person name="Hellsten U."/>
            <person name="Loque D."/>
            <person name="Otillar R."/>
            <person name="Salamov A."/>
            <person name="Schmutz J."/>
            <person name="Shapiro H."/>
            <person name="Lindquist E."/>
            <person name="Lucas S."/>
            <person name="Rokhsar D."/>
            <person name="Grigoriev I.V."/>
        </authorList>
    </citation>
    <scope>NUCLEOTIDE SEQUENCE [LARGE SCALE GENOMIC DNA]</scope>
</reference>
<dbReference type="STRING" id="88036.D8RMJ7"/>
<dbReference type="PANTHER" id="PTHR43343">
    <property type="entry name" value="PEPTIDASE S12"/>
    <property type="match status" value="1"/>
</dbReference>
<dbReference type="Gene3D" id="2.40.10.10">
    <property type="entry name" value="Trypsin-like serine proteases"/>
    <property type="match status" value="2"/>
</dbReference>
<dbReference type="FunCoup" id="D8RMJ7">
    <property type="interactions" value="1306"/>
</dbReference>
<sequence length="239" mass="25000">TTRSVVAIQDLDLSSNVAAVDMDDGEIQGIGSGFVWDRFGHIVTNYHVISKIAKDTSGKKQIKVVLLGLNGDVDSYNAAIIGLDASRDLAVLKIEVPESSVLRPAVIGSSKDLRVGQNCYAIGNPYGYEHILTTGVVSGLCRQIPSPSGKPIFGAIQTDASINAGNSGGPLLDSFGRVIGINTATFTRRGSGTSSGVNFAVAIDLVRQVVPHLIVEGAVSSSRSVERGVLGPPRYLSLP</sequence>
<dbReference type="EMBL" id="GL377584">
    <property type="protein sequence ID" value="EFJ26350.1"/>
    <property type="molecule type" value="Genomic_DNA"/>
</dbReference>
<comment type="similarity">
    <text evidence="1">Belongs to the peptidase S1C family.</text>
</comment>
<dbReference type="eggNOG" id="KOG1320">
    <property type="taxonomic scope" value="Eukaryota"/>
</dbReference>
<name>D8RMJ7_SELML</name>
<organism evidence="5">
    <name type="scientific">Selaginella moellendorffii</name>
    <name type="common">Spikemoss</name>
    <dbReference type="NCBI Taxonomy" id="88036"/>
    <lineage>
        <taxon>Eukaryota</taxon>
        <taxon>Viridiplantae</taxon>
        <taxon>Streptophyta</taxon>
        <taxon>Embryophyta</taxon>
        <taxon>Tracheophyta</taxon>
        <taxon>Lycopodiopsida</taxon>
        <taxon>Selaginellales</taxon>
        <taxon>Selaginellaceae</taxon>
        <taxon>Selaginella</taxon>
    </lineage>
</organism>
<accession>D8RMJ7</accession>
<dbReference type="GO" id="GO:0004252">
    <property type="term" value="F:serine-type endopeptidase activity"/>
    <property type="evidence" value="ECO:0007669"/>
    <property type="project" value="InterPro"/>
</dbReference>
<feature type="non-terminal residue" evidence="4">
    <location>
        <position position="1"/>
    </location>
</feature>
<evidence type="ECO:0000313" key="5">
    <source>
        <dbReference type="Proteomes" id="UP000001514"/>
    </source>
</evidence>
<dbReference type="Pfam" id="PF13365">
    <property type="entry name" value="Trypsin_2"/>
    <property type="match status" value="1"/>
</dbReference>
<dbReference type="OMA" id="TPYSNRY"/>
<keyword evidence="3" id="KW-0378">Hydrolase</keyword>
<dbReference type="InterPro" id="IPR001940">
    <property type="entry name" value="Peptidase_S1C"/>
</dbReference>
<dbReference type="KEGG" id="smo:SELMODRAFT_97403"/>
<dbReference type="GO" id="GO:0006508">
    <property type="term" value="P:proteolysis"/>
    <property type="evidence" value="ECO:0007669"/>
    <property type="project" value="UniProtKB-KW"/>
</dbReference>
<dbReference type="PRINTS" id="PR00834">
    <property type="entry name" value="PROTEASES2C"/>
</dbReference>
<evidence type="ECO:0008006" key="6">
    <source>
        <dbReference type="Google" id="ProtNLM"/>
    </source>
</evidence>
<dbReference type="AlphaFoldDB" id="D8RMJ7"/>
<dbReference type="OrthoDB" id="4217619at2759"/>
<keyword evidence="5" id="KW-1185">Reference proteome</keyword>
<protein>
    <recommendedName>
        <fullName evidence="6">Protease Do-like 5, chloroplastic</fullName>
    </recommendedName>
</protein>